<dbReference type="CDD" id="cd07521">
    <property type="entry name" value="HAD_FCP1-like"/>
    <property type="match status" value="1"/>
</dbReference>
<dbReference type="InterPro" id="IPR023214">
    <property type="entry name" value="HAD_sf"/>
</dbReference>
<dbReference type="SMART" id="SM00577">
    <property type="entry name" value="CPDc"/>
    <property type="match status" value="1"/>
</dbReference>
<protein>
    <recommendedName>
        <fullName evidence="6">RNA polymerase II subunit A C-terminal domain phosphatase</fullName>
        <ecNumber evidence="6">3.1.3.16</ecNumber>
    </recommendedName>
</protein>
<comment type="catalytic activity">
    <reaction evidence="4 6">
        <text>O-phospho-L-seryl-[protein] + H2O = L-seryl-[protein] + phosphate</text>
        <dbReference type="Rhea" id="RHEA:20629"/>
        <dbReference type="Rhea" id="RHEA-COMP:9863"/>
        <dbReference type="Rhea" id="RHEA-COMP:11604"/>
        <dbReference type="ChEBI" id="CHEBI:15377"/>
        <dbReference type="ChEBI" id="CHEBI:29999"/>
        <dbReference type="ChEBI" id="CHEBI:43474"/>
        <dbReference type="ChEBI" id="CHEBI:83421"/>
        <dbReference type="EC" id="3.1.3.16"/>
    </reaction>
</comment>
<dbReference type="EC" id="3.1.3.16" evidence="6"/>
<comment type="function">
    <text evidence="6">This promotes the activity of RNA polymerase II.</text>
</comment>
<organism evidence="10 11">
    <name type="scientific">Diplodia corticola</name>
    <dbReference type="NCBI Taxonomy" id="236234"/>
    <lineage>
        <taxon>Eukaryota</taxon>
        <taxon>Fungi</taxon>
        <taxon>Dikarya</taxon>
        <taxon>Ascomycota</taxon>
        <taxon>Pezizomycotina</taxon>
        <taxon>Dothideomycetes</taxon>
        <taxon>Dothideomycetes incertae sedis</taxon>
        <taxon>Botryosphaeriales</taxon>
        <taxon>Botryosphaeriaceae</taxon>
        <taxon>Diplodia</taxon>
    </lineage>
</organism>
<evidence type="ECO:0000256" key="3">
    <source>
        <dbReference type="ARBA" id="ARBA00023242"/>
    </source>
</evidence>
<name>A0A1J9RDB8_9PEZI</name>
<keyword evidence="2 6" id="KW-0378">Hydrolase</keyword>
<evidence type="ECO:0000259" key="8">
    <source>
        <dbReference type="PROSITE" id="PS50172"/>
    </source>
</evidence>
<evidence type="ECO:0000256" key="4">
    <source>
        <dbReference type="ARBA" id="ARBA00047761"/>
    </source>
</evidence>
<dbReference type="PROSITE" id="PS50969">
    <property type="entry name" value="FCP1"/>
    <property type="match status" value="1"/>
</dbReference>
<evidence type="ECO:0000259" key="9">
    <source>
        <dbReference type="PROSITE" id="PS50969"/>
    </source>
</evidence>
<gene>
    <name evidence="10" type="ORF">BKCO1_5900060</name>
</gene>
<dbReference type="InterPro" id="IPR036420">
    <property type="entry name" value="BRCT_dom_sf"/>
</dbReference>
<dbReference type="EMBL" id="MNUE01000059">
    <property type="protein sequence ID" value="OJD30531.1"/>
    <property type="molecule type" value="Genomic_DNA"/>
</dbReference>
<dbReference type="RefSeq" id="XP_020126791.1">
    <property type="nucleotide sequence ID" value="XM_020277652.1"/>
</dbReference>
<dbReference type="InterPro" id="IPR036412">
    <property type="entry name" value="HAD-like_sf"/>
</dbReference>
<feature type="domain" description="BRCT" evidence="8">
    <location>
        <begin position="528"/>
        <end position="622"/>
    </location>
</feature>
<dbReference type="SUPFAM" id="SSF56784">
    <property type="entry name" value="HAD-like"/>
    <property type="match status" value="1"/>
</dbReference>
<accession>A0A1J9RDB8</accession>
<feature type="compositionally biased region" description="Polar residues" evidence="7">
    <location>
        <begin position="788"/>
        <end position="807"/>
    </location>
</feature>
<feature type="region of interest" description="Disordered" evidence="7">
    <location>
        <begin position="621"/>
        <end position="865"/>
    </location>
</feature>
<keyword evidence="11" id="KW-1185">Reference proteome</keyword>
<evidence type="ECO:0000313" key="10">
    <source>
        <dbReference type="EMBL" id="OJD30531.1"/>
    </source>
</evidence>
<comment type="catalytic activity">
    <reaction evidence="5 6">
        <text>O-phospho-L-threonyl-[protein] + H2O = L-threonyl-[protein] + phosphate</text>
        <dbReference type="Rhea" id="RHEA:47004"/>
        <dbReference type="Rhea" id="RHEA-COMP:11060"/>
        <dbReference type="Rhea" id="RHEA-COMP:11605"/>
        <dbReference type="ChEBI" id="CHEBI:15377"/>
        <dbReference type="ChEBI" id="CHEBI:30013"/>
        <dbReference type="ChEBI" id="CHEBI:43474"/>
        <dbReference type="ChEBI" id="CHEBI:61977"/>
        <dbReference type="EC" id="3.1.3.16"/>
    </reaction>
</comment>
<feature type="compositionally biased region" description="Acidic residues" evidence="7">
    <location>
        <begin position="827"/>
        <end position="865"/>
    </location>
</feature>
<dbReference type="Pfam" id="PF03031">
    <property type="entry name" value="NIF"/>
    <property type="match status" value="1"/>
</dbReference>
<comment type="caution">
    <text evidence="10">The sequence shown here is derived from an EMBL/GenBank/DDBJ whole genome shotgun (WGS) entry which is preliminary data.</text>
</comment>
<feature type="compositionally biased region" description="Acidic residues" evidence="7">
    <location>
        <begin position="707"/>
        <end position="717"/>
    </location>
</feature>
<evidence type="ECO:0000256" key="5">
    <source>
        <dbReference type="ARBA" id="ARBA00048336"/>
    </source>
</evidence>
<evidence type="ECO:0000313" key="11">
    <source>
        <dbReference type="Proteomes" id="UP000183809"/>
    </source>
</evidence>
<dbReference type="InterPro" id="IPR004274">
    <property type="entry name" value="FCP1_dom"/>
</dbReference>
<proteinExistence type="predicted"/>
<feature type="compositionally biased region" description="Low complexity" evidence="7">
    <location>
        <begin position="750"/>
        <end position="762"/>
    </location>
</feature>
<reference evidence="10 11" key="1">
    <citation type="submission" date="2016-10" db="EMBL/GenBank/DDBJ databases">
        <title>Proteomics and genomics reveal pathogen-plant mechanisms compatible with a hemibiotrophic lifestyle of Diplodia corticola.</title>
        <authorList>
            <person name="Fernandes I."/>
            <person name="De Jonge R."/>
            <person name="Van De Peer Y."/>
            <person name="Devreese B."/>
            <person name="Alves A."/>
            <person name="Esteves A.C."/>
        </authorList>
    </citation>
    <scope>NUCLEOTIDE SEQUENCE [LARGE SCALE GENOMIC DNA]</scope>
    <source>
        <strain evidence="10 11">CBS 112549</strain>
    </source>
</reference>
<dbReference type="Gene3D" id="3.40.50.10190">
    <property type="entry name" value="BRCT domain"/>
    <property type="match status" value="1"/>
</dbReference>
<dbReference type="Gene3D" id="3.40.50.1000">
    <property type="entry name" value="HAD superfamily/HAD-like"/>
    <property type="match status" value="1"/>
</dbReference>
<feature type="compositionally biased region" description="Basic and acidic residues" evidence="7">
    <location>
        <begin position="361"/>
        <end position="370"/>
    </location>
</feature>
<dbReference type="GO" id="GO:0008420">
    <property type="term" value="F:RNA polymerase II CTD heptapeptide repeat phosphatase activity"/>
    <property type="evidence" value="ECO:0007669"/>
    <property type="project" value="UniProtKB-UniRule"/>
</dbReference>
<dbReference type="CDD" id="cd17729">
    <property type="entry name" value="BRCT_CTDP1"/>
    <property type="match status" value="1"/>
</dbReference>
<feature type="compositionally biased region" description="Basic and acidic residues" evidence="7">
    <location>
        <begin position="621"/>
        <end position="631"/>
    </location>
</feature>
<dbReference type="InterPro" id="IPR039189">
    <property type="entry name" value="Fcp1"/>
</dbReference>
<feature type="region of interest" description="Disordered" evidence="7">
    <location>
        <begin position="335"/>
        <end position="386"/>
    </location>
</feature>
<dbReference type="STRING" id="236234.A0A1J9RDB8"/>
<evidence type="ECO:0000256" key="6">
    <source>
        <dbReference type="RuleBase" id="RU366066"/>
    </source>
</evidence>
<keyword evidence="3 6" id="KW-0539">Nucleus</keyword>
<feature type="compositionally biased region" description="Basic and acidic residues" evidence="7">
    <location>
        <begin position="434"/>
        <end position="447"/>
    </location>
</feature>
<feature type="domain" description="FCP1 homology" evidence="9">
    <location>
        <begin position="156"/>
        <end position="332"/>
    </location>
</feature>
<dbReference type="NCBIfam" id="TIGR02250">
    <property type="entry name" value="FCP1_euk"/>
    <property type="match status" value="1"/>
</dbReference>
<evidence type="ECO:0000256" key="1">
    <source>
        <dbReference type="ARBA" id="ARBA00004123"/>
    </source>
</evidence>
<feature type="region of interest" description="Disordered" evidence="7">
    <location>
        <begin position="434"/>
        <end position="460"/>
    </location>
</feature>
<dbReference type="OrthoDB" id="10249888at2759"/>
<dbReference type="Proteomes" id="UP000183809">
    <property type="component" value="Unassembled WGS sequence"/>
</dbReference>
<dbReference type="SMART" id="SM00292">
    <property type="entry name" value="BRCT"/>
    <property type="match status" value="1"/>
</dbReference>
<dbReference type="InterPro" id="IPR011947">
    <property type="entry name" value="FCP1_euk"/>
</dbReference>
<sequence>MRFNSPRNLHYPITVTKLLQQQDDKVKRFAKLFSYYYTTSVTEVDEFGQENDVEKRFPADFQAEKEGTLKTWFIREGDVIEREGVKLFELNEECSHEVQWGGMCVNCGKNMDEVSFNTTMRDVDRATVVRAHGSTALKISEDVAIRAEEEAKRRLLSGKKLSLVVDLDQTIIHATVDPTVAEWQKDPDNPNYDAVKDVQSFQLLDNGPGGRGCWYYIKLRPGLREFLENISKIYELHIYTMGTRAYAQNIAKIVDPNRKVFGDRILSRDESGSLTVKTLHRIFPVDTKMVVIIDDRGDVWNWHSNLIKVTPYDFFVGIGDINSSFLPKRHDIAATEAARPPPPPYTPAADEAAGETSVASEEPKAEEKQTPLKIQMPPKPSSETASLEEQLVAMSGGDNPELLKEQTNEQNETIATQMEDKPLLRRQEILDKADQEAAEKEETRENGDETPSDTHRRHNLLHDDDDELVHLEANLRSVHQRFFERYERNRSGAQGGRLAQLKGEKSPKKRPIDDLEIVPDVALIMPSMKRSALKGVSIVFSGVVPLGTNIQNSEYAVWAKSFGAKVSEAINRKTTHVVAARNRRTQKVRQAARHPQIRIVTVDWLKECFVKWQRASEAPHIIHVEPDERGPHASQGSPFDELDDGTVMSSSEEDAANAENDLDDLVEDDTGSDDEELDDMMPTSPVNESNLMLDDTDREELEKELAEFLDDSDTDGEGSDKSDGFESDASVRSESSTKSAHKKRKRNAESNENSEASDSDSNMTDDGTVSIAGSKLQRRKKRALERVTSLTNVASVEQSSGLPSPDTTGPEEGQGEEEAGRVHQPDADEDDDALEAEMLAEFEREVDDDDDDDDDEAEEEDETED</sequence>
<evidence type="ECO:0000256" key="7">
    <source>
        <dbReference type="SAM" id="MobiDB-lite"/>
    </source>
</evidence>
<comment type="subcellular location">
    <subcellularLocation>
        <location evidence="1 6">Nucleus</location>
    </subcellularLocation>
</comment>
<dbReference type="PANTHER" id="PTHR23081">
    <property type="entry name" value="RNA POLYMERASE II CTD PHOSPHATASE"/>
    <property type="match status" value="1"/>
</dbReference>
<dbReference type="FunFam" id="3.40.50.1000:FF:000142">
    <property type="entry name" value="Similar to FCP1-like phosphatase"/>
    <property type="match status" value="1"/>
</dbReference>
<dbReference type="SUPFAM" id="SSF52113">
    <property type="entry name" value="BRCT domain"/>
    <property type="match status" value="1"/>
</dbReference>
<dbReference type="AlphaFoldDB" id="A0A1J9RDB8"/>
<dbReference type="PANTHER" id="PTHR23081:SF36">
    <property type="entry name" value="RNA POLYMERASE II SUBUNIT A C-TERMINAL DOMAIN PHOSPHATASE"/>
    <property type="match status" value="1"/>
</dbReference>
<dbReference type="PROSITE" id="PS50172">
    <property type="entry name" value="BRCT"/>
    <property type="match status" value="1"/>
</dbReference>
<dbReference type="GeneID" id="31017913"/>
<feature type="compositionally biased region" description="Acidic residues" evidence="7">
    <location>
        <begin position="651"/>
        <end position="679"/>
    </location>
</feature>
<evidence type="ECO:0000256" key="2">
    <source>
        <dbReference type="ARBA" id="ARBA00022801"/>
    </source>
</evidence>
<dbReference type="InterPro" id="IPR001357">
    <property type="entry name" value="BRCT_dom"/>
</dbReference>
<dbReference type="GO" id="GO:0005634">
    <property type="term" value="C:nucleus"/>
    <property type="evidence" value="ECO:0007669"/>
    <property type="project" value="UniProtKB-SubCell"/>
</dbReference>
<dbReference type="Pfam" id="PF00533">
    <property type="entry name" value="BRCT"/>
    <property type="match status" value="1"/>
</dbReference>